<sequence>MAMFSRYATVLVLAGLAMTACTNEQNKALSLAREACNVEFPDLGGDVLTDADARTKARDEFLPLSEEVANKAAQAARSDTTWQPLATAADDLAELVSVTIDLGDLRATKVGGGYSTPEDVDKDTQLEARHAELVTKSDTFGDECRKATD</sequence>
<gene>
    <name evidence="2" type="ORF">AB5J49_22850</name>
</gene>
<accession>A0AB39PY75</accession>
<dbReference type="RefSeq" id="WP_369170474.1">
    <property type="nucleotide sequence ID" value="NZ_CP163439.1"/>
</dbReference>
<dbReference type="PROSITE" id="PS51257">
    <property type="entry name" value="PROKAR_LIPOPROTEIN"/>
    <property type="match status" value="1"/>
</dbReference>
<feature type="signal peptide" evidence="1">
    <location>
        <begin position="1"/>
        <end position="22"/>
    </location>
</feature>
<name>A0AB39PY75_9ACTN</name>
<dbReference type="EMBL" id="CP163439">
    <property type="protein sequence ID" value="XDQ35953.1"/>
    <property type="molecule type" value="Genomic_DNA"/>
</dbReference>
<keyword evidence="1" id="KW-0732">Signal</keyword>
<protein>
    <recommendedName>
        <fullName evidence="3">Lipoprotein</fullName>
    </recommendedName>
</protein>
<feature type="chain" id="PRO_5044280189" description="Lipoprotein" evidence="1">
    <location>
        <begin position="23"/>
        <end position="149"/>
    </location>
</feature>
<reference evidence="2" key="1">
    <citation type="submission" date="2024-07" db="EMBL/GenBank/DDBJ databases">
        <authorList>
            <person name="Yu S.T."/>
        </authorList>
    </citation>
    <scope>NUCLEOTIDE SEQUENCE</scope>
    <source>
        <strain evidence="2">R28</strain>
    </source>
</reference>
<evidence type="ECO:0000256" key="1">
    <source>
        <dbReference type="SAM" id="SignalP"/>
    </source>
</evidence>
<evidence type="ECO:0000313" key="2">
    <source>
        <dbReference type="EMBL" id="XDQ35953.1"/>
    </source>
</evidence>
<dbReference type="AlphaFoldDB" id="A0AB39PY75"/>
<proteinExistence type="predicted"/>
<organism evidence="2">
    <name type="scientific">Streptomyces sp. R28</name>
    <dbReference type="NCBI Taxonomy" id="3238628"/>
    <lineage>
        <taxon>Bacteria</taxon>
        <taxon>Bacillati</taxon>
        <taxon>Actinomycetota</taxon>
        <taxon>Actinomycetes</taxon>
        <taxon>Kitasatosporales</taxon>
        <taxon>Streptomycetaceae</taxon>
        <taxon>Streptomyces</taxon>
    </lineage>
</organism>
<evidence type="ECO:0008006" key="3">
    <source>
        <dbReference type="Google" id="ProtNLM"/>
    </source>
</evidence>